<reference evidence="1 2" key="1">
    <citation type="journal article" date="2021" name="Elife">
        <title>Chloroplast acquisition without the gene transfer in kleptoplastic sea slugs, Plakobranchus ocellatus.</title>
        <authorList>
            <person name="Maeda T."/>
            <person name="Takahashi S."/>
            <person name="Yoshida T."/>
            <person name="Shimamura S."/>
            <person name="Takaki Y."/>
            <person name="Nagai Y."/>
            <person name="Toyoda A."/>
            <person name="Suzuki Y."/>
            <person name="Arimoto A."/>
            <person name="Ishii H."/>
            <person name="Satoh N."/>
            <person name="Nishiyama T."/>
            <person name="Hasebe M."/>
            <person name="Maruyama T."/>
            <person name="Minagawa J."/>
            <person name="Obokata J."/>
            <person name="Shigenobu S."/>
        </authorList>
    </citation>
    <scope>NUCLEOTIDE SEQUENCE [LARGE SCALE GENOMIC DNA]</scope>
</reference>
<accession>A0AAV3ZTU2</accession>
<evidence type="ECO:0000313" key="1">
    <source>
        <dbReference type="EMBL" id="GFN98534.1"/>
    </source>
</evidence>
<dbReference type="PANTHER" id="PTHR47331:SF1">
    <property type="entry name" value="GAG-LIKE PROTEIN"/>
    <property type="match status" value="1"/>
</dbReference>
<dbReference type="PANTHER" id="PTHR47331">
    <property type="entry name" value="PHD-TYPE DOMAIN-CONTAINING PROTEIN"/>
    <property type="match status" value="1"/>
</dbReference>
<protein>
    <submittedName>
        <fullName evidence="1">Zinc knuckle protein</fullName>
    </submittedName>
</protein>
<dbReference type="AlphaFoldDB" id="A0AAV3ZTU2"/>
<name>A0AAV3ZTU2_9GAST</name>
<comment type="caution">
    <text evidence="1">The sequence shown here is derived from an EMBL/GenBank/DDBJ whole genome shotgun (WGS) entry which is preliminary data.</text>
</comment>
<organism evidence="1 2">
    <name type="scientific">Plakobranchus ocellatus</name>
    <dbReference type="NCBI Taxonomy" id="259542"/>
    <lineage>
        <taxon>Eukaryota</taxon>
        <taxon>Metazoa</taxon>
        <taxon>Spiralia</taxon>
        <taxon>Lophotrochozoa</taxon>
        <taxon>Mollusca</taxon>
        <taxon>Gastropoda</taxon>
        <taxon>Heterobranchia</taxon>
        <taxon>Euthyneura</taxon>
        <taxon>Panpulmonata</taxon>
        <taxon>Sacoglossa</taxon>
        <taxon>Placobranchoidea</taxon>
        <taxon>Plakobranchidae</taxon>
        <taxon>Plakobranchus</taxon>
    </lineage>
</organism>
<dbReference type="Proteomes" id="UP000735302">
    <property type="component" value="Unassembled WGS sequence"/>
</dbReference>
<keyword evidence="2" id="KW-1185">Reference proteome</keyword>
<sequence length="216" mass="24655">MHKDQQHKVFNIKIGGVDMNFLCLKTITQPLYRPPVPVEELSAFKHLPVHDSLLCESGFCIDVLVGLDFYHELMGRQSAHEGNGLVAEETKLGWMVSGSYPCIRSARKNAKAALFSCSHEPSEENFRRLWELDFIGILGDNGEVPESIVFKEFKKKVSISNGRYQAGLPWREVDMKGRLMSNVNAAHKRLYALDRKLSSDPEFNDKYHKVFIDLEK</sequence>
<dbReference type="EMBL" id="BLXT01002860">
    <property type="protein sequence ID" value="GFN98534.1"/>
    <property type="molecule type" value="Genomic_DNA"/>
</dbReference>
<evidence type="ECO:0000313" key="2">
    <source>
        <dbReference type="Proteomes" id="UP000735302"/>
    </source>
</evidence>
<gene>
    <name evidence="1" type="ORF">PoB_002504000</name>
</gene>
<proteinExistence type="predicted"/>